<dbReference type="Pfam" id="PF08521">
    <property type="entry name" value="2CSK_N"/>
    <property type="match status" value="1"/>
</dbReference>
<organism evidence="15 16">
    <name type="scientific">Paraburkholderia bengalensis</name>
    <dbReference type="NCBI Taxonomy" id="2747562"/>
    <lineage>
        <taxon>Bacteria</taxon>
        <taxon>Pseudomonadati</taxon>
        <taxon>Pseudomonadota</taxon>
        <taxon>Betaproteobacteria</taxon>
        <taxon>Burkholderiales</taxon>
        <taxon>Burkholderiaceae</taxon>
        <taxon>Paraburkholderia</taxon>
    </lineage>
</organism>
<dbReference type="SMART" id="SM00387">
    <property type="entry name" value="HATPase_c"/>
    <property type="match status" value="1"/>
</dbReference>
<evidence type="ECO:0000256" key="2">
    <source>
        <dbReference type="ARBA" id="ARBA00004141"/>
    </source>
</evidence>
<dbReference type="Pfam" id="PF00512">
    <property type="entry name" value="HisKA"/>
    <property type="match status" value="1"/>
</dbReference>
<proteinExistence type="predicted"/>
<keyword evidence="4" id="KW-0597">Phosphoprotein</keyword>
<dbReference type="PROSITE" id="PS50885">
    <property type="entry name" value="HAMP"/>
    <property type="match status" value="1"/>
</dbReference>
<dbReference type="SMART" id="SM00388">
    <property type="entry name" value="HisKA"/>
    <property type="match status" value="1"/>
</dbReference>
<dbReference type="InterPro" id="IPR013727">
    <property type="entry name" value="2CSK_N"/>
</dbReference>
<evidence type="ECO:0000256" key="4">
    <source>
        <dbReference type="ARBA" id="ARBA00022553"/>
    </source>
</evidence>
<keyword evidence="11" id="KW-0902">Two-component regulatory system</keyword>
<comment type="catalytic activity">
    <reaction evidence="1">
        <text>ATP + protein L-histidine = ADP + protein N-phospho-L-histidine.</text>
        <dbReference type="EC" id="2.7.13.3"/>
    </reaction>
</comment>
<name>A0ABU8IQZ5_9BURK</name>
<comment type="subcellular location">
    <subcellularLocation>
        <location evidence="2">Membrane</location>
        <topology evidence="2">Multi-pass membrane protein</topology>
    </subcellularLocation>
</comment>
<keyword evidence="16" id="KW-1185">Reference proteome</keyword>
<dbReference type="GO" id="GO:0016301">
    <property type="term" value="F:kinase activity"/>
    <property type="evidence" value="ECO:0007669"/>
    <property type="project" value="UniProtKB-KW"/>
</dbReference>
<evidence type="ECO:0000256" key="11">
    <source>
        <dbReference type="ARBA" id="ARBA00023012"/>
    </source>
</evidence>
<evidence type="ECO:0000313" key="16">
    <source>
        <dbReference type="Proteomes" id="UP001386437"/>
    </source>
</evidence>
<evidence type="ECO:0000256" key="5">
    <source>
        <dbReference type="ARBA" id="ARBA00022679"/>
    </source>
</evidence>
<keyword evidence="9" id="KW-0067">ATP-binding</keyword>
<dbReference type="InterPro" id="IPR036890">
    <property type="entry name" value="HATPase_C_sf"/>
</dbReference>
<evidence type="ECO:0000256" key="8">
    <source>
        <dbReference type="ARBA" id="ARBA00022777"/>
    </source>
</evidence>
<evidence type="ECO:0000259" key="14">
    <source>
        <dbReference type="PROSITE" id="PS50885"/>
    </source>
</evidence>
<dbReference type="PROSITE" id="PS50109">
    <property type="entry name" value="HIS_KIN"/>
    <property type="match status" value="1"/>
</dbReference>
<keyword evidence="7" id="KW-0547">Nucleotide-binding</keyword>
<dbReference type="InterPro" id="IPR050428">
    <property type="entry name" value="TCS_sensor_his_kinase"/>
</dbReference>
<dbReference type="Proteomes" id="UP001386437">
    <property type="component" value="Unassembled WGS sequence"/>
</dbReference>
<dbReference type="EC" id="2.7.13.3" evidence="3"/>
<evidence type="ECO:0000256" key="7">
    <source>
        <dbReference type="ARBA" id="ARBA00022741"/>
    </source>
</evidence>
<sequence>MILPRSLQGRLLVLVIGGVVVVWLITALFIWRDARRELDELLDSHLAQAAALLVVQQTQSIDDDDGEVDARVPHPYAPKVAFQIFHEGKTVVRSANAPAEPMISVNGEFGQGFATVQLNGDAWRVFAVHGTGRDTRIYVGERIDSRTDILLAVLRGTLWPMLAALPLLGLATWWAVRQGVMPLKKLGRSIAQRGPDDLAPVMMTQTPAEMSPVLEALNQLFERIQTVWDAERRFTADAAHELRTPIAAIRSQAQVALAETDDRLRQHALRATIEGCDRATRLVSQLLVLSRLDSGATLEFKRVNLSALAQRVAAELAPTAIAKRQSLELDGATPCHVIGNEILLAALIRNLVENAIRYSPPGASVFIRTATDDGKTLLLVEDSGPGLADTDRRRLGERFFRVPGTGESGSGLGWSIVQRIIALHAATVDVRRSRCLGGACSRGDVACCRYMICINAPCPGRPSFIQLDCESPAGRLATLHFTKPASPHR</sequence>
<dbReference type="CDD" id="cd00082">
    <property type="entry name" value="HisKA"/>
    <property type="match status" value="1"/>
</dbReference>
<keyword evidence="10 12" id="KW-1133">Transmembrane helix</keyword>
<dbReference type="InterPro" id="IPR003660">
    <property type="entry name" value="HAMP_dom"/>
</dbReference>
<feature type="domain" description="Histidine kinase" evidence="13">
    <location>
        <begin position="237"/>
        <end position="433"/>
    </location>
</feature>
<evidence type="ECO:0000256" key="12">
    <source>
        <dbReference type="SAM" id="Phobius"/>
    </source>
</evidence>
<dbReference type="InterPro" id="IPR005467">
    <property type="entry name" value="His_kinase_dom"/>
</dbReference>
<evidence type="ECO:0000256" key="9">
    <source>
        <dbReference type="ARBA" id="ARBA00022840"/>
    </source>
</evidence>
<evidence type="ECO:0000256" key="1">
    <source>
        <dbReference type="ARBA" id="ARBA00000085"/>
    </source>
</evidence>
<keyword evidence="8 15" id="KW-0418">Kinase</keyword>
<dbReference type="Gene3D" id="1.20.5.1040">
    <property type="entry name" value="Sensor protein qsec"/>
    <property type="match status" value="1"/>
</dbReference>
<evidence type="ECO:0000256" key="10">
    <source>
        <dbReference type="ARBA" id="ARBA00022989"/>
    </source>
</evidence>
<dbReference type="PANTHER" id="PTHR45436:SF14">
    <property type="entry name" value="SENSOR PROTEIN QSEC"/>
    <property type="match status" value="1"/>
</dbReference>
<keyword evidence="12" id="KW-0472">Membrane</keyword>
<dbReference type="EMBL" id="JACFYJ010000017">
    <property type="protein sequence ID" value="MEI5998037.1"/>
    <property type="molecule type" value="Genomic_DNA"/>
</dbReference>
<protein>
    <recommendedName>
        <fullName evidence="3">histidine kinase</fullName>
        <ecNumber evidence="3">2.7.13.3</ecNumber>
    </recommendedName>
</protein>
<dbReference type="InterPro" id="IPR003594">
    <property type="entry name" value="HATPase_dom"/>
</dbReference>
<keyword evidence="6 12" id="KW-0812">Transmembrane</keyword>
<dbReference type="SUPFAM" id="SSF47384">
    <property type="entry name" value="Homodimeric domain of signal transducing histidine kinase"/>
    <property type="match status" value="1"/>
</dbReference>
<dbReference type="Pfam" id="PF02518">
    <property type="entry name" value="HATPase_c"/>
    <property type="match status" value="1"/>
</dbReference>
<accession>A0ABU8IQZ5</accession>
<dbReference type="Gene3D" id="3.30.565.10">
    <property type="entry name" value="Histidine kinase-like ATPase, C-terminal domain"/>
    <property type="match status" value="1"/>
</dbReference>
<keyword evidence="5" id="KW-0808">Transferase</keyword>
<evidence type="ECO:0000313" key="15">
    <source>
        <dbReference type="EMBL" id="MEI5998037.1"/>
    </source>
</evidence>
<gene>
    <name evidence="15" type="ORF">H3V53_12770</name>
</gene>
<dbReference type="InterPro" id="IPR036097">
    <property type="entry name" value="HisK_dim/P_sf"/>
</dbReference>
<dbReference type="Gene3D" id="1.10.287.130">
    <property type="match status" value="1"/>
</dbReference>
<evidence type="ECO:0000259" key="13">
    <source>
        <dbReference type="PROSITE" id="PS50109"/>
    </source>
</evidence>
<evidence type="ECO:0000256" key="3">
    <source>
        <dbReference type="ARBA" id="ARBA00012438"/>
    </source>
</evidence>
<dbReference type="SUPFAM" id="SSF55874">
    <property type="entry name" value="ATPase domain of HSP90 chaperone/DNA topoisomerase II/histidine kinase"/>
    <property type="match status" value="1"/>
</dbReference>
<dbReference type="PANTHER" id="PTHR45436">
    <property type="entry name" value="SENSOR HISTIDINE KINASE YKOH"/>
    <property type="match status" value="1"/>
</dbReference>
<feature type="domain" description="HAMP" evidence="14">
    <location>
        <begin position="177"/>
        <end position="229"/>
    </location>
</feature>
<dbReference type="RefSeq" id="WP_336598318.1">
    <property type="nucleotide sequence ID" value="NZ_JACFYJ010000017.1"/>
</dbReference>
<reference evidence="15 16" key="1">
    <citation type="journal article" date="2022" name="Arch. Microbiol.">
        <title>Paraburkholderia bengalensis sp. nov. isolated from roots of Oryza sativa, IR64.</title>
        <authorList>
            <person name="Nag P."/>
            <person name="Mondal N."/>
            <person name="Sarkar J."/>
            <person name="Das S."/>
        </authorList>
    </citation>
    <scope>NUCLEOTIDE SEQUENCE [LARGE SCALE GENOMIC DNA]</scope>
    <source>
        <strain evidence="15 16">IR64_4_BI</strain>
    </source>
</reference>
<dbReference type="InterPro" id="IPR003661">
    <property type="entry name" value="HisK_dim/P_dom"/>
</dbReference>
<comment type="caution">
    <text evidence="15">The sequence shown here is derived from an EMBL/GenBank/DDBJ whole genome shotgun (WGS) entry which is preliminary data.</text>
</comment>
<feature type="transmembrane region" description="Helical" evidence="12">
    <location>
        <begin position="12"/>
        <end position="31"/>
    </location>
</feature>
<evidence type="ECO:0000256" key="6">
    <source>
        <dbReference type="ARBA" id="ARBA00022692"/>
    </source>
</evidence>